<comment type="caution">
    <text evidence="2">The sequence shown here is derived from an EMBL/GenBank/DDBJ whole genome shotgun (WGS) entry which is preliminary data.</text>
</comment>
<dbReference type="PANTHER" id="PTHR30093">
    <property type="entry name" value="GENERAL SECRETION PATHWAY PROTEIN G"/>
    <property type="match status" value="1"/>
</dbReference>
<dbReference type="SUPFAM" id="SSF54523">
    <property type="entry name" value="Pili subunits"/>
    <property type="match status" value="1"/>
</dbReference>
<dbReference type="RefSeq" id="WP_197531106.1">
    <property type="nucleotide sequence ID" value="NZ_SIHJ01000001.1"/>
</dbReference>
<sequence>MRPTRAFTLVELLVVIAIIGALIAMLLPAVQSAREAARRTSCKNNLKQLGLALLNHHDTHRGFPVNQTSSGRQEGGDCGAGYYSWQTRILPFIEEGTLYDSIDFDANMSGNCSSGAPIDASHPNAAAAATVIEGFLCPSDAVTHDNATIMGSSNPASDSYAANAGWPSPATGYDGERPSPGAYNGLIGLVNPGSPASWHPKGRVSLRRVTDGASNTAAIAERLIQTGATLEAVRNAPEQLKSYHVTASARTLSMLQDRCGAGSTHSDPVASAYLGRAWISGWAPTGPTYMHLNPPNTHHCHFQNLDPNGDFAVTPTSHHPGGVNVVMADGHVEFINDDVSPRAWWALGSRDGGESEE</sequence>
<name>A0A5C5VCW0_9BACT</name>
<organism evidence="2 3">
    <name type="scientific">Posidoniimonas corsicana</name>
    <dbReference type="NCBI Taxonomy" id="1938618"/>
    <lineage>
        <taxon>Bacteria</taxon>
        <taxon>Pseudomonadati</taxon>
        <taxon>Planctomycetota</taxon>
        <taxon>Planctomycetia</taxon>
        <taxon>Pirellulales</taxon>
        <taxon>Lacipirellulaceae</taxon>
        <taxon>Posidoniimonas</taxon>
    </lineage>
</organism>
<protein>
    <recommendedName>
        <fullName evidence="1">DUF1559 domain-containing protein</fullName>
    </recommendedName>
</protein>
<keyword evidence="3" id="KW-1185">Reference proteome</keyword>
<dbReference type="NCBIfam" id="TIGR04294">
    <property type="entry name" value="pre_pil_HX9DG"/>
    <property type="match status" value="1"/>
</dbReference>
<dbReference type="Gene3D" id="3.30.700.10">
    <property type="entry name" value="Glycoprotein, Type 4 Pilin"/>
    <property type="match status" value="1"/>
</dbReference>
<dbReference type="InterPro" id="IPR011453">
    <property type="entry name" value="DUF1559"/>
</dbReference>
<feature type="domain" description="DUF1559" evidence="1">
    <location>
        <begin position="31"/>
        <end position="340"/>
    </location>
</feature>
<evidence type="ECO:0000259" key="1">
    <source>
        <dbReference type="Pfam" id="PF07596"/>
    </source>
</evidence>
<evidence type="ECO:0000313" key="2">
    <source>
        <dbReference type="EMBL" id="TWT35820.1"/>
    </source>
</evidence>
<dbReference type="Proteomes" id="UP000316714">
    <property type="component" value="Unassembled WGS sequence"/>
</dbReference>
<dbReference type="Pfam" id="PF07596">
    <property type="entry name" value="SBP_bac_10"/>
    <property type="match status" value="1"/>
</dbReference>
<dbReference type="EMBL" id="SIHJ01000001">
    <property type="protein sequence ID" value="TWT35820.1"/>
    <property type="molecule type" value="Genomic_DNA"/>
</dbReference>
<dbReference type="InterPro" id="IPR027558">
    <property type="entry name" value="Pre_pil_HX9DG_C"/>
</dbReference>
<dbReference type="Pfam" id="PF07963">
    <property type="entry name" value="N_methyl"/>
    <property type="match status" value="1"/>
</dbReference>
<dbReference type="InterPro" id="IPR045584">
    <property type="entry name" value="Pilin-like"/>
</dbReference>
<proteinExistence type="predicted"/>
<accession>A0A5C5VCW0</accession>
<dbReference type="AlphaFoldDB" id="A0A5C5VCW0"/>
<gene>
    <name evidence="2" type="ORF">KOR34_07140</name>
</gene>
<evidence type="ECO:0000313" key="3">
    <source>
        <dbReference type="Proteomes" id="UP000316714"/>
    </source>
</evidence>
<dbReference type="NCBIfam" id="TIGR02532">
    <property type="entry name" value="IV_pilin_GFxxxE"/>
    <property type="match status" value="1"/>
</dbReference>
<dbReference type="InterPro" id="IPR012902">
    <property type="entry name" value="N_methyl_site"/>
</dbReference>
<reference evidence="2 3" key="1">
    <citation type="submission" date="2019-02" db="EMBL/GenBank/DDBJ databases">
        <title>Deep-cultivation of Planctomycetes and their phenomic and genomic characterization uncovers novel biology.</title>
        <authorList>
            <person name="Wiegand S."/>
            <person name="Jogler M."/>
            <person name="Boedeker C."/>
            <person name="Pinto D."/>
            <person name="Vollmers J."/>
            <person name="Rivas-Marin E."/>
            <person name="Kohn T."/>
            <person name="Peeters S.H."/>
            <person name="Heuer A."/>
            <person name="Rast P."/>
            <person name="Oberbeckmann S."/>
            <person name="Bunk B."/>
            <person name="Jeske O."/>
            <person name="Meyerdierks A."/>
            <person name="Storesund J.E."/>
            <person name="Kallscheuer N."/>
            <person name="Luecker S."/>
            <person name="Lage O.M."/>
            <person name="Pohl T."/>
            <person name="Merkel B.J."/>
            <person name="Hornburger P."/>
            <person name="Mueller R.-W."/>
            <person name="Bruemmer F."/>
            <person name="Labrenz M."/>
            <person name="Spormann A.M."/>
            <person name="Op Den Camp H."/>
            <person name="Overmann J."/>
            <person name="Amann R."/>
            <person name="Jetten M.S.M."/>
            <person name="Mascher T."/>
            <person name="Medema M.H."/>
            <person name="Devos D.P."/>
            <person name="Kaster A.-K."/>
            <person name="Ovreas L."/>
            <person name="Rohde M."/>
            <person name="Galperin M.Y."/>
            <person name="Jogler C."/>
        </authorList>
    </citation>
    <scope>NUCLEOTIDE SEQUENCE [LARGE SCALE GENOMIC DNA]</scope>
    <source>
        <strain evidence="2 3">KOR34</strain>
    </source>
</reference>
<dbReference type="PANTHER" id="PTHR30093:SF2">
    <property type="entry name" value="TYPE II SECRETION SYSTEM PROTEIN H"/>
    <property type="match status" value="1"/>
</dbReference>